<evidence type="ECO:0000259" key="5">
    <source>
        <dbReference type="Pfam" id="PF04198"/>
    </source>
</evidence>
<keyword evidence="2" id="KW-0805">Transcription regulation</keyword>
<dbReference type="SUPFAM" id="SSF46785">
    <property type="entry name" value="Winged helix' DNA-binding domain"/>
    <property type="match status" value="1"/>
</dbReference>
<dbReference type="InterPro" id="IPR036390">
    <property type="entry name" value="WH_DNA-bd_sf"/>
</dbReference>
<comment type="similarity">
    <text evidence="1">Belongs to the SorC transcriptional regulatory family.</text>
</comment>
<dbReference type="InterPro" id="IPR036388">
    <property type="entry name" value="WH-like_DNA-bd_sf"/>
</dbReference>
<dbReference type="EMBL" id="CP046640">
    <property type="protein sequence ID" value="QTL97062.1"/>
    <property type="molecule type" value="Genomic_DNA"/>
</dbReference>
<evidence type="ECO:0000256" key="3">
    <source>
        <dbReference type="ARBA" id="ARBA00023125"/>
    </source>
</evidence>
<dbReference type="InterPro" id="IPR007324">
    <property type="entry name" value="Sugar-bd_dom_put"/>
</dbReference>
<dbReference type="PANTHER" id="PTHR34294">
    <property type="entry name" value="TRANSCRIPTIONAL REGULATOR-RELATED"/>
    <property type="match status" value="1"/>
</dbReference>
<evidence type="ECO:0000313" key="8">
    <source>
        <dbReference type="Proteomes" id="UP000665020"/>
    </source>
</evidence>
<keyword evidence="4" id="KW-0804">Transcription</keyword>
<dbReference type="SUPFAM" id="SSF100950">
    <property type="entry name" value="NagB/RpiA/CoA transferase-like"/>
    <property type="match status" value="1"/>
</dbReference>
<keyword evidence="8" id="KW-1185">Reference proteome</keyword>
<evidence type="ECO:0000259" key="6">
    <source>
        <dbReference type="Pfam" id="PF21715"/>
    </source>
</evidence>
<evidence type="ECO:0000256" key="2">
    <source>
        <dbReference type="ARBA" id="ARBA00023015"/>
    </source>
</evidence>
<dbReference type="Proteomes" id="UP000665020">
    <property type="component" value="Chromosome"/>
</dbReference>
<proteinExistence type="inferred from homology"/>
<dbReference type="InterPro" id="IPR048715">
    <property type="entry name" value="CggR_N"/>
</dbReference>
<dbReference type="InterPro" id="IPR051054">
    <property type="entry name" value="SorC_transcr_regulators"/>
</dbReference>
<dbReference type="InterPro" id="IPR037171">
    <property type="entry name" value="NagB/RpiA_transferase-like"/>
</dbReference>
<dbReference type="KEGG" id="ifn:GM661_03250"/>
<dbReference type="Gene3D" id="3.40.50.1360">
    <property type="match status" value="1"/>
</dbReference>
<dbReference type="RefSeq" id="WP_230868724.1">
    <property type="nucleotide sequence ID" value="NZ_CP046640.1"/>
</dbReference>
<dbReference type="PANTHER" id="PTHR34294:SF5">
    <property type="entry name" value="CENTRAL GLYCOLYTIC GENES REGULATOR"/>
    <property type="match status" value="1"/>
</dbReference>
<dbReference type="GO" id="GO:0003677">
    <property type="term" value="F:DNA binding"/>
    <property type="evidence" value="ECO:0007669"/>
    <property type="project" value="UniProtKB-KW"/>
</dbReference>
<sequence length="343" mass="38017">MQYLFRVQEKIVPELISVAEDRYTILRNIYYKQPIGRRSLAEKSLMSERAVRKQLEFLQRKGLISVSRAGAVITERGTDFLKELDKYIKEVKGIKILEENLKDCLGLKEVLIVPGNLEHSTIKQEIGRFTAQLVKNMLKDGDILVVTGGSTLAQVARSMRFNDKSMNVKVVPGRGGLGEEVEIQANTIASTIAKKIGGSYKLLHIPDSIKEENVDRILAEPSIQRILEILKKANILLHGVGSAEEMACRRDMSPGQVKELLSNGAVGEALGYYFNEKGEIVYITTSVGLHLEDLQQIDKVIVVAGDPAKARAIISVVSPKFHDLLITDELTAKEILKLKGGDV</sequence>
<keyword evidence="3" id="KW-0238">DNA-binding</keyword>
<feature type="domain" description="Sugar-binding" evidence="5">
    <location>
        <begin position="93"/>
        <end position="337"/>
    </location>
</feature>
<accession>A0A8A7KGQ5</accession>
<feature type="domain" description="CggR N-terminal DNA binding" evidence="6">
    <location>
        <begin position="18"/>
        <end position="87"/>
    </location>
</feature>
<evidence type="ECO:0000256" key="1">
    <source>
        <dbReference type="ARBA" id="ARBA00010466"/>
    </source>
</evidence>
<evidence type="ECO:0000313" key="7">
    <source>
        <dbReference type="EMBL" id="QTL97062.1"/>
    </source>
</evidence>
<protein>
    <submittedName>
        <fullName evidence="7">Sugar-binding transcriptional regulator</fullName>
    </submittedName>
</protein>
<organism evidence="7 8">
    <name type="scientific">Iocasia fonsfrigidae</name>
    <dbReference type="NCBI Taxonomy" id="2682810"/>
    <lineage>
        <taxon>Bacteria</taxon>
        <taxon>Bacillati</taxon>
        <taxon>Bacillota</taxon>
        <taxon>Clostridia</taxon>
        <taxon>Halanaerobiales</taxon>
        <taxon>Halanaerobiaceae</taxon>
        <taxon>Iocasia</taxon>
    </lineage>
</organism>
<dbReference type="GO" id="GO:0030246">
    <property type="term" value="F:carbohydrate binding"/>
    <property type="evidence" value="ECO:0007669"/>
    <property type="project" value="InterPro"/>
</dbReference>
<gene>
    <name evidence="7" type="ORF">GM661_03250</name>
</gene>
<dbReference type="Pfam" id="PF04198">
    <property type="entry name" value="Sugar-bind"/>
    <property type="match status" value="1"/>
</dbReference>
<dbReference type="Pfam" id="PF21715">
    <property type="entry name" value="CggR_N"/>
    <property type="match status" value="1"/>
</dbReference>
<dbReference type="AlphaFoldDB" id="A0A8A7KGQ5"/>
<reference evidence="7" key="1">
    <citation type="submission" date="2019-12" db="EMBL/GenBank/DDBJ databases">
        <authorList>
            <person name="zhang j."/>
            <person name="sun C.M."/>
        </authorList>
    </citation>
    <scope>NUCLEOTIDE SEQUENCE</scope>
    <source>
        <strain evidence="7">NS-1</strain>
    </source>
</reference>
<dbReference type="Gene3D" id="1.10.10.10">
    <property type="entry name" value="Winged helix-like DNA-binding domain superfamily/Winged helix DNA-binding domain"/>
    <property type="match status" value="1"/>
</dbReference>
<evidence type="ECO:0000256" key="4">
    <source>
        <dbReference type="ARBA" id="ARBA00023163"/>
    </source>
</evidence>
<name>A0A8A7KGQ5_9FIRM</name>